<sequence>MDFDKLLTFLTVADTKSFSRTAELLHVSQSTVTIRIKQLEADLGKPLFLRDTRHVDLTSSAKALYPYLKRSFELIKEGELAAKSILEFDDSLGVGSFHSIWHALLLPVVQSYQRMHPSFAIRNFSGASERLIQLMLDGIVDISIIATVPKYPDLESVPMFNETFVLIGNLQQVADDVILSPEALRSLPFVYMKWESPFADWFEREISIHFYPITEVDDSTLLLRYIVENNGISFMPYSVASIFMKKYNLKIYQFSKETPIRTLYLTYRKRRLDSMALCHFLELIHNRISCWSNEYGTK</sequence>
<reference evidence="7 8" key="1">
    <citation type="submission" date="2017-09" db="EMBL/GenBank/DDBJ databases">
        <title>Large-scale bioinformatics analysis of Bacillus genomes uncovers conserved roles of natural products in bacterial physiology.</title>
        <authorList>
            <consortium name="Agbiome Team Llc"/>
            <person name="Bleich R.M."/>
            <person name="Grubbs K.J."/>
            <person name="Santa Maria K.C."/>
            <person name="Allen S.E."/>
            <person name="Farag S."/>
            <person name="Shank E.A."/>
            <person name="Bowers A."/>
        </authorList>
    </citation>
    <scope>NUCLEOTIDE SEQUENCE [LARGE SCALE GENOMIC DNA]</scope>
    <source>
        <strain evidence="7 8">AFS092012</strain>
    </source>
</reference>
<dbReference type="InterPro" id="IPR036390">
    <property type="entry name" value="WH_DNA-bd_sf"/>
</dbReference>
<dbReference type="Proteomes" id="UP000221020">
    <property type="component" value="Unassembled WGS sequence"/>
</dbReference>
<proteinExistence type="inferred from homology"/>
<dbReference type="Gene3D" id="3.40.190.290">
    <property type="match status" value="1"/>
</dbReference>
<dbReference type="SUPFAM" id="SSF46785">
    <property type="entry name" value="Winged helix' DNA-binding domain"/>
    <property type="match status" value="1"/>
</dbReference>
<dbReference type="EMBL" id="NVOR01000068">
    <property type="protein sequence ID" value="PED81391.1"/>
    <property type="molecule type" value="Genomic_DNA"/>
</dbReference>
<comment type="similarity">
    <text evidence="1">Belongs to the LysR transcriptional regulatory family.</text>
</comment>
<evidence type="ECO:0000256" key="2">
    <source>
        <dbReference type="ARBA" id="ARBA00018718"/>
    </source>
</evidence>
<dbReference type="PRINTS" id="PR00039">
    <property type="entry name" value="HTHLYSR"/>
</dbReference>
<dbReference type="GO" id="GO:0003700">
    <property type="term" value="F:DNA-binding transcription factor activity"/>
    <property type="evidence" value="ECO:0007669"/>
    <property type="project" value="InterPro"/>
</dbReference>
<gene>
    <name evidence="7" type="ORF">CON65_17950</name>
</gene>
<evidence type="ECO:0000256" key="3">
    <source>
        <dbReference type="ARBA" id="ARBA00023015"/>
    </source>
</evidence>
<dbReference type="AlphaFoldDB" id="A0AA91VA33"/>
<protein>
    <recommendedName>
        <fullName evidence="2">HTH-type transcriptional regulator CzcR</fullName>
    </recommendedName>
</protein>
<accession>A0AA91VA33</accession>
<keyword evidence="4" id="KW-0238">DNA-binding</keyword>
<dbReference type="Pfam" id="PF00126">
    <property type="entry name" value="HTH_1"/>
    <property type="match status" value="1"/>
</dbReference>
<evidence type="ECO:0000259" key="6">
    <source>
        <dbReference type="PROSITE" id="PS50931"/>
    </source>
</evidence>
<dbReference type="Gene3D" id="1.10.10.10">
    <property type="entry name" value="Winged helix-like DNA-binding domain superfamily/Winged helix DNA-binding domain"/>
    <property type="match status" value="1"/>
</dbReference>
<dbReference type="InterPro" id="IPR036388">
    <property type="entry name" value="WH-like_DNA-bd_sf"/>
</dbReference>
<dbReference type="CDD" id="cd05466">
    <property type="entry name" value="PBP2_LTTR_substrate"/>
    <property type="match status" value="1"/>
</dbReference>
<dbReference type="GO" id="GO:0000976">
    <property type="term" value="F:transcription cis-regulatory region binding"/>
    <property type="evidence" value="ECO:0007669"/>
    <property type="project" value="TreeGrafter"/>
</dbReference>
<feature type="domain" description="HTH lysR-type" evidence="6">
    <location>
        <begin position="1"/>
        <end position="58"/>
    </location>
</feature>
<dbReference type="PANTHER" id="PTHR30126:SF40">
    <property type="entry name" value="HTH-TYPE TRANSCRIPTIONAL REGULATOR GLTR"/>
    <property type="match status" value="1"/>
</dbReference>
<evidence type="ECO:0000313" key="8">
    <source>
        <dbReference type="Proteomes" id="UP000221020"/>
    </source>
</evidence>
<evidence type="ECO:0000256" key="4">
    <source>
        <dbReference type="ARBA" id="ARBA00023125"/>
    </source>
</evidence>
<evidence type="ECO:0000256" key="5">
    <source>
        <dbReference type="ARBA" id="ARBA00023163"/>
    </source>
</evidence>
<dbReference type="FunFam" id="1.10.10.10:FF:000001">
    <property type="entry name" value="LysR family transcriptional regulator"/>
    <property type="match status" value="1"/>
</dbReference>
<dbReference type="RefSeq" id="WP_097899442.1">
    <property type="nucleotide sequence ID" value="NZ_NVOR01000068.1"/>
</dbReference>
<dbReference type="Pfam" id="PF03466">
    <property type="entry name" value="LysR_substrate"/>
    <property type="match status" value="1"/>
</dbReference>
<evidence type="ECO:0000256" key="1">
    <source>
        <dbReference type="ARBA" id="ARBA00009437"/>
    </source>
</evidence>
<organism evidence="7 8">
    <name type="scientific">Bacillus pseudomycoides</name>
    <dbReference type="NCBI Taxonomy" id="64104"/>
    <lineage>
        <taxon>Bacteria</taxon>
        <taxon>Bacillati</taxon>
        <taxon>Bacillota</taxon>
        <taxon>Bacilli</taxon>
        <taxon>Bacillales</taxon>
        <taxon>Bacillaceae</taxon>
        <taxon>Bacillus</taxon>
        <taxon>Bacillus cereus group</taxon>
    </lineage>
</organism>
<dbReference type="PROSITE" id="PS50931">
    <property type="entry name" value="HTH_LYSR"/>
    <property type="match status" value="1"/>
</dbReference>
<dbReference type="SUPFAM" id="SSF53850">
    <property type="entry name" value="Periplasmic binding protein-like II"/>
    <property type="match status" value="1"/>
</dbReference>
<dbReference type="InterPro" id="IPR000847">
    <property type="entry name" value="LysR_HTH_N"/>
</dbReference>
<dbReference type="InterPro" id="IPR005119">
    <property type="entry name" value="LysR_subst-bd"/>
</dbReference>
<dbReference type="PANTHER" id="PTHR30126">
    <property type="entry name" value="HTH-TYPE TRANSCRIPTIONAL REGULATOR"/>
    <property type="match status" value="1"/>
</dbReference>
<keyword evidence="5" id="KW-0804">Transcription</keyword>
<comment type="caution">
    <text evidence="7">The sequence shown here is derived from an EMBL/GenBank/DDBJ whole genome shotgun (WGS) entry which is preliminary data.</text>
</comment>
<name>A0AA91VA33_9BACI</name>
<keyword evidence="3" id="KW-0805">Transcription regulation</keyword>
<evidence type="ECO:0000313" key="7">
    <source>
        <dbReference type="EMBL" id="PED81391.1"/>
    </source>
</evidence>